<organism evidence="2 3">
    <name type="scientific">Pelagomonas calceolata</name>
    <dbReference type="NCBI Taxonomy" id="35677"/>
    <lineage>
        <taxon>Eukaryota</taxon>
        <taxon>Sar</taxon>
        <taxon>Stramenopiles</taxon>
        <taxon>Ochrophyta</taxon>
        <taxon>Pelagophyceae</taxon>
        <taxon>Pelagomonadales</taxon>
        <taxon>Pelagomonadaceae</taxon>
        <taxon>Pelagomonas</taxon>
    </lineage>
</organism>
<protein>
    <recommendedName>
        <fullName evidence="1">FAM194 C-terminal domain-containing protein</fullName>
    </recommendedName>
</protein>
<comment type="caution">
    <text evidence="2">The sequence shown here is derived from an EMBL/GenBank/DDBJ whole genome shotgun (WGS) entry which is preliminary data.</text>
</comment>
<reference evidence="2" key="1">
    <citation type="submission" date="2021-11" db="EMBL/GenBank/DDBJ databases">
        <authorList>
            <consortium name="Genoscope - CEA"/>
            <person name="William W."/>
        </authorList>
    </citation>
    <scope>NUCLEOTIDE SEQUENCE</scope>
</reference>
<name>A0A8J2WZK1_9STRA</name>
<evidence type="ECO:0000259" key="1">
    <source>
        <dbReference type="Pfam" id="PF14977"/>
    </source>
</evidence>
<feature type="domain" description="FAM194 C-terminal" evidence="1">
    <location>
        <begin position="36"/>
        <end position="89"/>
    </location>
</feature>
<sequence>MSAPGSAAASAGASTPLPSTVLVSKYGKTFFDEGGSGKVLMSFDSQGNGFANHPSGHPAVTTTEVGGCICDTDTDIVEEWVWRKRDGPRTPFEMRVGTSYTLVLRGRHDCEVICGNGARVQVGKPGGTAHGTYLDRVAERGPGGRILKLQLRGKHNQTLIDRQNASQNPDGGAKLAQVHEKCWKLPPMGMAEARVISRRSNEADLAPVRQNADWIEGIKAGGAVKKGETIWKTGNVFIETPTPAGADDELMATWRGTLRGSLPRKLS</sequence>
<evidence type="ECO:0000313" key="2">
    <source>
        <dbReference type="EMBL" id="CAH0374737.1"/>
    </source>
</evidence>
<dbReference type="EMBL" id="CAKKNE010000004">
    <property type="protein sequence ID" value="CAH0374737.1"/>
    <property type="molecule type" value="Genomic_DNA"/>
</dbReference>
<gene>
    <name evidence="2" type="ORF">PECAL_4P20370</name>
</gene>
<dbReference type="Proteomes" id="UP000789595">
    <property type="component" value="Unassembled WGS sequence"/>
</dbReference>
<proteinExistence type="predicted"/>
<keyword evidence="3" id="KW-1185">Reference proteome</keyword>
<dbReference type="InterPro" id="IPR029281">
    <property type="entry name" value="FAM194_C"/>
</dbReference>
<dbReference type="Pfam" id="PF14977">
    <property type="entry name" value="FAM194"/>
    <property type="match status" value="1"/>
</dbReference>
<dbReference type="AlphaFoldDB" id="A0A8J2WZK1"/>
<evidence type="ECO:0000313" key="3">
    <source>
        <dbReference type="Proteomes" id="UP000789595"/>
    </source>
</evidence>
<accession>A0A8J2WZK1</accession>